<organism evidence="1 2">
    <name type="scientific">Candidatus Komeilibacteria bacterium CG10_big_fil_rev_8_21_14_0_10_41_13</name>
    <dbReference type="NCBI Taxonomy" id="1974476"/>
    <lineage>
        <taxon>Bacteria</taxon>
        <taxon>Candidatus Komeiliibacteriota</taxon>
    </lineage>
</organism>
<evidence type="ECO:0000313" key="1">
    <source>
        <dbReference type="EMBL" id="PIT90433.1"/>
    </source>
</evidence>
<dbReference type="GO" id="GO:0016874">
    <property type="term" value="F:ligase activity"/>
    <property type="evidence" value="ECO:0007669"/>
    <property type="project" value="UniProtKB-KW"/>
</dbReference>
<name>A0A2M6WCA6_9BACT</name>
<keyword evidence="1" id="KW-0689">Ribosomal protein</keyword>
<dbReference type="Gene3D" id="3.30.470.20">
    <property type="entry name" value="ATP-grasp fold, B domain"/>
    <property type="match status" value="1"/>
</dbReference>
<protein>
    <submittedName>
        <fullName evidence="1">30S ribosomal protein S6--L-glutamate ligase</fullName>
    </submittedName>
</protein>
<dbReference type="AlphaFoldDB" id="A0A2M6WCA6"/>
<comment type="caution">
    <text evidence="1">The sequence shown here is derived from an EMBL/GenBank/DDBJ whole genome shotgun (WGS) entry which is preliminary data.</text>
</comment>
<evidence type="ECO:0000313" key="2">
    <source>
        <dbReference type="Proteomes" id="UP000230543"/>
    </source>
</evidence>
<accession>A0A2M6WCA6</accession>
<keyword evidence="1" id="KW-0436">Ligase</keyword>
<dbReference type="GO" id="GO:0005840">
    <property type="term" value="C:ribosome"/>
    <property type="evidence" value="ECO:0007669"/>
    <property type="project" value="UniProtKB-KW"/>
</dbReference>
<keyword evidence="1" id="KW-0687">Ribonucleoprotein</keyword>
<sequence length="34" mass="3689">VNEVNHTTEFKNSIETTGVNIPGLIAQYLISKAS</sequence>
<dbReference type="EMBL" id="PFBO01000075">
    <property type="protein sequence ID" value="PIT90433.1"/>
    <property type="molecule type" value="Genomic_DNA"/>
</dbReference>
<feature type="non-terminal residue" evidence="1">
    <location>
        <position position="1"/>
    </location>
</feature>
<gene>
    <name evidence="1" type="ORF">COU22_02235</name>
</gene>
<proteinExistence type="predicted"/>
<dbReference type="Proteomes" id="UP000230543">
    <property type="component" value="Unassembled WGS sequence"/>
</dbReference>
<reference evidence="2" key="1">
    <citation type="submission" date="2017-09" db="EMBL/GenBank/DDBJ databases">
        <title>Depth-based differentiation of microbial function through sediment-hosted aquifers and enrichment of novel symbionts in the deep terrestrial subsurface.</title>
        <authorList>
            <person name="Probst A.J."/>
            <person name="Ladd B."/>
            <person name="Jarett J.K."/>
            <person name="Geller-Mcgrath D.E."/>
            <person name="Sieber C.M.K."/>
            <person name="Emerson J.B."/>
            <person name="Anantharaman K."/>
            <person name="Thomas B.C."/>
            <person name="Malmstrom R."/>
            <person name="Stieglmeier M."/>
            <person name="Klingl A."/>
            <person name="Woyke T."/>
            <person name="Ryan C.M."/>
            <person name="Banfield J.F."/>
        </authorList>
    </citation>
    <scope>NUCLEOTIDE SEQUENCE [LARGE SCALE GENOMIC DNA]</scope>
</reference>